<dbReference type="SUPFAM" id="SSF52833">
    <property type="entry name" value="Thioredoxin-like"/>
    <property type="match status" value="1"/>
</dbReference>
<reference evidence="1 2" key="1">
    <citation type="submission" date="2017-04" db="EMBL/GenBank/DDBJ databases">
        <title>Novel microbial lineages endemic to geothermal iron-oxide mats fill important gaps in the evolutionary history of Archaea.</title>
        <authorList>
            <person name="Jay Z.J."/>
            <person name="Beam J.P."/>
            <person name="Dlakic M."/>
            <person name="Rusch D.B."/>
            <person name="Kozubal M.A."/>
            <person name="Inskeep W.P."/>
        </authorList>
    </citation>
    <scope>NUCLEOTIDE SEQUENCE [LARGE SCALE GENOMIC DNA]</scope>
    <source>
        <strain evidence="1">OSP_D</strain>
    </source>
</reference>
<gene>
    <name evidence="1" type="ORF">B9Q01_05015</name>
</gene>
<dbReference type="PROSITE" id="PS51354">
    <property type="entry name" value="GLUTAREDOXIN_2"/>
    <property type="match status" value="1"/>
</dbReference>
<dbReference type="EMBL" id="NEXC01000026">
    <property type="protein sequence ID" value="PSN83376.1"/>
    <property type="molecule type" value="Genomic_DNA"/>
</dbReference>
<dbReference type="Gene3D" id="3.40.30.10">
    <property type="entry name" value="Glutaredoxin"/>
    <property type="match status" value="1"/>
</dbReference>
<proteinExistence type="predicted"/>
<accession>A0A2R6AAI0</accession>
<dbReference type="InterPro" id="IPR036249">
    <property type="entry name" value="Thioredoxin-like_sf"/>
</dbReference>
<sequence length="113" mass="12888">MPKLKSIKLVMAYWCPHCVPTTLEAMKKASKELGVPLEIYDIDKPEQEKIADELVKKYGDWSENYLIPQVFFEFEDGSVKHVLTGQSAGVSATKRKIEELFSSEFYNALKNAK</sequence>
<evidence type="ECO:0000313" key="2">
    <source>
        <dbReference type="Proteomes" id="UP000240880"/>
    </source>
</evidence>
<protein>
    <submittedName>
        <fullName evidence="1">Uncharacterized protein</fullName>
    </submittedName>
</protein>
<dbReference type="AlphaFoldDB" id="A0A2R6AAI0"/>
<comment type="caution">
    <text evidence="1">The sequence shown here is derived from an EMBL/GenBank/DDBJ whole genome shotgun (WGS) entry which is preliminary data.</text>
</comment>
<dbReference type="Proteomes" id="UP000240880">
    <property type="component" value="Unassembled WGS sequence"/>
</dbReference>
<name>A0A2R6AAI0_9ARCH</name>
<organism evidence="1 2">
    <name type="scientific">Candidatus Marsarchaeota G1 archaeon OSP_D</name>
    <dbReference type="NCBI Taxonomy" id="1978155"/>
    <lineage>
        <taxon>Archaea</taxon>
        <taxon>Candidatus Marsarchaeota</taxon>
        <taxon>Candidatus Marsarchaeota group 1</taxon>
    </lineage>
</organism>
<evidence type="ECO:0000313" key="1">
    <source>
        <dbReference type="EMBL" id="PSN83376.1"/>
    </source>
</evidence>